<dbReference type="InterPro" id="IPR007833">
    <property type="entry name" value="Capsule_polysaccharide_synth"/>
</dbReference>
<proteinExistence type="predicted"/>
<evidence type="ECO:0000256" key="1">
    <source>
        <dbReference type="SAM" id="MobiDB-lite"/>
    </source>
</evidence>
<gene>
    <name evidence="2" type="ORF">D8I35_18075</name>
</gene>
<feature type="compositionally biased region" description="Pro residues" evidence="1">
    <location>
        <begin position="40"/>
        <end position="49"/>
    </location>
</feature>
<name>A0A3M6QIL6_9BURK</name>
<evidence type="ECO:0000313" key="2">
    <source>
        <dbReference type="EMBL" id="RMX02561.1"/>
    </source>
</evidence>
<evidence type="ECO:0000313" key="3">
    <source>
        <dbReference type="Proteomes" id="UP000278006"/>
    </source>
</evidence>
<dbReference type="GO" id="GO:0000271">
    <property type="term" value="P:polysaccharide biosynthetic process"/>
    <property type="evidence" value="ECO:0007669"/>
    <property type="project" value="InterPro"/>
</dbReference>
<accession>A0A3M6QIL6</accession>
<feature type="region of interest" description="Disordered" evidence="1">
    <location>
        <begin position="1"/>
        <end position="57"/>
    </location>
</feature>
<sequence>MHQPPSFMPLTTHRQDGWSPVDASTETVPHVETEAQAAPDKPPSAPPEQPDSMHSMPVPLPLRRLMRHKRVLLLQGPMGPFFSKLAQFLKRQDVEVGKVNFNGGDALFYRDLDAVAYTGRHEDLHDWLHEHIRQRGYEAIVLFGQCRPVHKVARGVAQELGLAAHIFEEGYIRPDYITLEESGVNAWSPLPRDAAFYRSQAVPEEASHRPKPQPTAQRFRKTASLATLYAIGMAIGRIKYRHHVYHRPLNPLVQGWQWGVIGGLRKLRGYVLDRPILKQLTGPECSGRYFVLPLQVHNDSQMVDNSPFGSNEDLIEHVLRSFAAHAKAEDLLVIKHHPMDRAYRNYSHFIHQQACRLGIGKRIIVAQDLHLPTLLDHAKGLVTVNSTTGLQALLHNTPVAVLGACAYDIEGLVFGQGRHLDQFWAAPGKVDLDLFWRYRNYLIEHTQLNASFYARAPVLD</sequence>
<protein>
    <submittedName>
        <fullName evidence="2">Capsular biosynthesis protein</fullName>
    </submittedName>
</protein>
<dbReference type="Proteomes" id="UP000278006">
    <property type="component" value="Unassembled WGS sequence"/>
</dbReference>
<reference evidence="2 3" key="1">
    <citation type="submission" date="2018-10" db="EMBL/GenBank/DDBJ databases">
        <title>Draft genome of Cortibacter populi DSM10536.</title>
        <authorList>
            <person name="Bernier A.-M."/>
            <person name="Bernard K."/>
        </authorList>
    </citation>
    <scope>NUCLEOTIDE SEQUENCE [LARGE SCALE GENOMIC DNA]</scope>
    <source>
        <strain evidence="2 3">DSM 105136</strain>
    </source>
</reference>
<comment type="caution">
    <text evidence="2">The sequence shown here is derived from an EMBL/GenBank/DDBJ whole genome shotgun (WGS) entry which is preliminary data.</text>
</comment>
<dbReference type="Pfam" id="PF05159">
    <property type="entry name" value="Capsule_synth"/>
    <property type="match status" value="1"/>
</dbReference>
<dbReference type="GO" id="GO:0015774">
    <property type="term" value="P:polysaccharide transport"/>
    <property type="evidence" value="ECO:0007669"/>
    <property type="project" value="InterPro"/>
</dbReference>
<dbReference type="CDD" id="cd16441">
    <property type="entry name" value="beta_Kdo_transferase_KpsS"/>
    <property type="match status" value="1"/>
</dbReference>
<dbReference type="EMBL" id="RDQO01000008">
    <property type="protein sequence ID" value="RMX02561.1"/>
    <property type="molecule type" value="Genomic_DNA"/>
</dbReference>
<organism evidence="2 3">
    <name type="scientific">Corticibacter populi</name>
    <dbReference type="NCBI Taxonomy" id="1550736"/>
    <lineage>
        <taxon>Bacteria</taxon>
        <taxon>Pseudomonadati</taxon>
        <taxon>Pseudomonadota</taxon>
        <taxon>Betaproteobacteria</taxon>
        <taxon>Burkholderiales</taxon>
        <taxon>Comamonadaceae</taxon>
        <taxon>Corticibacter</taxon>
    </lineage>
</organism>
<keyword evidence="3" id="KW-1185">Reference proteome</keyword>
<dbReference type="AlphaFoldDB" id="A0A3M6QIL6"/>
<dbReference type="OrthoDB" id="9794206at2"/>